<name>A0A2P4S852_BAMTH</name>
<keyword evidence="3" id="KW-0689">Ribosomal protein</keyword>
<dbReference type="GO" id="GO:0000027">
    <property type="term" value="P:ribosomal large subunit assembly"/>
    <property type="evidence" value="ECO:0007669"/>
    <property type="project" value="TreeGrafter"/>
</dbReference>
<accession>A0A2P4S852</accession>
<dbReference type="InterPro" id="IPR008991">
    <property type="entry name" value="Translation_prot_SH3-like_sf"/>
</dbReference>
<comment type="function">
    <text evidence="1">Component of the large ribosomal subunit. The ribosome is a large ribonucleoprotein complex responsible for the synthesis of proteins in the cell.</text>
</comment>
<evidence type="ECO:0000259" key="5">
    <source>
        <dbReference type="Pfam" id="PF03868"/>
    </source>
</evidence>
<dbReference type="GO" id="GO:0003735">
    <property type="term" value="F:structural constituent of ribosome"/>
    <property type="evidence" value="ECO:0007669"/>
    <property type="project" value="InterPro"/>
</dbReference>
<dbReference type="OrthoDB" id="2436667at2759"/>
<dbReference type="InterPro" id="IPR005568">
    <property type="entry name" value="Ribosomal_uL6_N"/>
</dbReference>
<dbReference type="GO" id="GO:0003723">
    <property type="term" value="F:RNA binding"/>
    <property type="evidence" value="ECO:0007669"/>
    <property type="project" value="TreeGrafter"/>
</dbReference>
<dbReference type="Pfam" id="PF01159">
    <property type="entry name" value="Ribosomal_L6e"/>
    <property type="match status" value="1"/>
</dbReference>
<protein>
    <recommendedName>
        <fullName evidence="3">60S ribosomal protein L6</fullName>
    </recommendedName>
</protein>
<dbReference type="AlphaFoldDB" id="A0A2P4S852"/>
<evidence type="ECO:0000256" key="1">
    <source>
        <dbReference type="ARBA" id="ARBA00034092"/>
    </source>
</evidence>
<dbReference type="InterPro" id="IPR000915">
    <property type="entry name" value="60S_ribosomal_eL6"/>
</dbReference>
<evidence type="ECO:0000313" key="6">
    <source>
        <dbReference type="EMBL" id="POI20291.1"/>
    </source>
</evidence>
<feature type="compositionally biased region" description="Basic residues" evidence="4">
    <location>
        <begin position="28"/>
        <end position="45"/>
    </location>
</feature>
<dbReference type="PROSITE" id="PS01170">
    <property type="entry name" value="RIBOSOMAL_L6E"/>
    <property type="match status" value="1"/>
</dbReference>
<gene>
    <name evidence="6" type="ORF">CIB84_015963</name>
</gene>
<evidence type="ECO:0000256" key="3">
    <source>
        <dbReference type="RuleBase" id="RU000662"/>
    </source>
</evidence>
<organism evidence="6 7">
    <name type="scientific">Bambusicola thoracicus</name>
    <name type="common">Chinese bamboo-partridge</name>
    <name type="synonym">Perdix thoracica</name>
    <dbReference type="NCBI Taxonomy" id="9083"/>
    <lineage>
        <taxon>Eukaryota</taxon>
        <taxon>Metazoa</taxon>
        <taxon>Chordata</taxon>
        <taxon>Craniata</taxon>
        <taxon>Vertebrata</taxon>
        <taxon>Euteleostomi</taxon>
        <taxon>Archelosauria</taxon>
        <taxon>Archosauria</taxon>
        <taxon>Dinosauria</taxon>
        <taxon>Saurischia</taxon>
        <taxon>Theropoda</taxon>
        <taxon>Coelurosauria</taxon>
        <taxon>Aves</taxon>
        <taxon>Neognathae</taxon>
        <taxon>Galloanserae</taxon>
        <taxon>Galliformes</taxon>
        <taxon>Phasianidae</taxon>
        <taxon>Perdicinae</taxon>
        <taxon>Bambusicola</taxon>
    </lineage>
</organism>
<comment type="subunit">
    <text evidence="2">Component of the large ribosomal subunit. May bind IPO9 with low affinity.</text>
</comment>
<feature type="compositionally biased region" description="Basic and acidic residues" evidence="4">
    <location>
        <begin position="1"/>
        <end position="27"/>
    </location>
</feature>
<evidence type="ECO:0000256" key="2">
    <source>
        <dbReference type="ARBA" id="ARBA00046388"/>
    </source>
</evidence>
<keyword evidence="3" id="KW-0687">Ribonucleoprotein</keyword>
<evidence type="ECO:0000313" key="7">
    <source>
        <dbReference type="Proteomes" id="UP000237246"/>
    </source>
</evidence>
<feature type="domain" description="Large ribosomal subunit protein uL6 N-terminal" evidence="5">
    <location>
        <begin position="37"/>
        <end position="95"/>
    </location>
</feature>
<comment type="similarity">
    <text evidence="3">Belongs to the eukaryotic ribosomal protein eL6 family.</text>
</comment>
<reference evidence="6 7" key="1">
    <citation type="submission" date="2018-01" db="EMBL/GenBank/DDBJ databases">
        <title>Comparison of the Chinese Bamboo Partridge and Red Junglefowl genome sequences highlights the importance of demography in genome evolution.</title>
        <authorList>
            <person name="Tiley G.P."/>
            <person name="Kimball R.T."/>
            <person name="Braun E.L."/>
            <person name="Burleigh J.G."/>
        </authorList>
    </citation>
    <scope>NUCLEOTIDE SEQUENCE [LARGE SCALE GENOMIC DNA]</scope>
    <source>
        <strain evidence="6">RTK389</strain>
        <tissue evidence="6">Blood</tissue>
    </source>
</reference>
<dbReference type="Proteomes" id="UP000237246">
    <property type="component" value="Unassembled WGS sequence"/>
</dbReference>
<comment type="caution">
    <text evidence="6">The sequence shown here is derived from an EMBL/GenBank/DDBJ whole genome shotgun (WGS) entry which is preliminary data.</text>
</comment>
<dbReference type="PANTHER" id="PTHR10715:SF0">
    <property type="entry name" value="LARGE RIBOSOMAL SUBUNIT PROTEIN EL6"/>
    <property type="match status" value="1"/>
</dbReference>
<feature type="region of interest" description="Disordered" evidence="4">
    <location>
        <begin position="1"/>
        <end position="53"/>
    </location>
</feature>
<dbReference type="GO" id="GO:0022625">
    <property type="term" value="C:cytosolic large ribosomal subunit"/>
    <property type="evidence" value="ECO:0007669"/>
    <property type="project" value="TreeGrafter"/>
</dbReference>
<sequence length="199" mass="22478">MAGEKKAGEKKVGEKKPADKKPAEKKASQKKVREKTKKPKKHHASRNPVLARGIGKYSRSAMYARKALYKRKYTAPETKIEKKKKEKPRATIIKPVGGDKNGGSRVVKVRKMRVVFLKQLGTGLLLVTGPLAVNRVPLRRAHQKFVIATSTKVDISGVKIPKHLTDAYFKKKKLRKPKHQEGEIFDTEKEVRNMTAYSL</sequence>
<dbReference type="EMBL" id="PPHD01085556">
    <property type="protein sequence ID" value="POI20291.1"/>
    <property type="molecule type" value="Genomic_DNA"/>
</dbReference>
<dbReference type="InterPro" id="IPR049633">
    <property type="entry name" value="Ribosomal_eL6_CS"/>
</dbReference>
<keyword evidence="7" id="KW-1185">Reference proteome</keyword>
<dbReference type="SUPFAM" id="SSF50104">
    <property type="entry name" value="Translation proteins SH3-like domain"/>
    <property type="match status" value="1"/>
</dbReference>
<dbReference type="PANTHER" id="PTHR10715">
    <property type="entry name" value="60S RIBOSOMAL PROTEIN L6"/>
    <property type="match status" value="1"/>
</dbReference>
<evidence type="ECO:0000256" key="4">
    <source>
        <dbReference type="SAM" id="MobiDB-lite"/>
    </source>
</evidence>
<dbReference type="GO" id="GO:0002181">
    <property type="term" value="P:cytoplasmic translation"/>
    <property type="evidence" value="ECO:0007669"/>
    <property type="project" value="TreeGrafter"/>
</dbReference>
<dbReference type="Pfam" id="PF03868">
    <property type="entry name" value="Ribosomal_L6e_N"/>
    <property type="match status" value="1"/>
</dbReference>
<proteinExistence type="inferred from homology"/>